<keyword evidence="10" id="KW-1185">Reference proteome</keyword>
<dbReference type="CDD" id="cd01086">
    <property type="entry name" value="MetAP1"/>
    <property type="match status" value="1"/>
</dbReference>
<comment type="similarity">
    <text evidence="6">Belongs to the peptidase M24A family. Methionine aminopeptidase type 1 subfamily.</text>
</comment>
<name>A0A1I2GX71_9BACL</name>
<feature type="binding site" evidence="6">
    <location>
        <position position="175"/>
    </location>
    <ligand>
        <name>substrate</name>
    </ligand>
</feature>
<feature type="binding site" evidence="6">
    <location>
        <position position="201"/>
    </location>
    <ligand>
        <name>a divalent metal cation</name>
        <dbReference type="ChEBI" id="CHEBI:60240"/>
        <label>2</label>
        <note>catalytic</note>
    </ligand>
</feature>
<dbReference type="GO" id="GO:0005829">
    <property type="term" value="C:cytosol"/>
    <property type="evidence" value="ECO:0007669"/>
    <property type="project" value="TreeGrafter"/>
</dbReference>
<dbReference type="PROSITE" id="PS00680">
    <property type="entry name" value="MAP_1"/>
    <property type="match status" value="1"/>
</dbReference>
<evidence type="ECO:0000256" key="4">
    <source>
        <dbReference type="ARBA" id="ARBA00022723"/>
    </source>
</evidence>
<dbReference type="OrthoDB" id="9802055at2"/>
<keyword evidence="2 6" id="KW-0031">Aminopeptidase</keyword>
<dbReference type="InterPro" id="IPR000994">
    <property type="entry name" value="Pept_M24"/>
</dbReference>
<evidence type="ECO:0000256" key="6">
    <source>
        <dbReference type="HAMAP-Rule" id="MF_01974"/>
    </source>
</evidence>
<dbReference type="HAMAP" id="MF_01974">
    <property type="entry name" value="MetAP_1"/>
    <property type="match status" value="1"/>
</dbReference>
<dbReference type="STRING" id="1045775.SAMN05216378_5514"/>
<dbReference type="EMBL" id="FOMT01000006">
    <property type="protein sequence ID" value="SFF21753.1"/>
    <property type="molecule type" value="Genomic_DNA"/>
</dbReference>
<feature type="binding site" evidence="6">
    <location>
        <position position="105"/>
    </location>
    <ligand>
        <name>a divalent metal cation</name>
        <dbReference type="ChEBI" id="CHEBI:60240"/>
        <label>2</label>
        <note>catalytic</note>
    </ligand>
</feature>
<dbReference type="InterPro" id="IPR002467">
    <property type="entry name" value="Pept_M24A_MAP1"/>
</dbReference>
<evidence type="ECO:0000256" key="2">
    <source>
        <dbReference type="ARBA" id="ARBA00022438"/>
    </source>
</evidence>
<dbReference type="Gene3D" id="3.90.230.10">
    <property type="entry name" value="Creatinase/methionine aminopeptidase superfamily"/>
    <property type="match status" value="1"/>
</dbReference>
<comment type="cofactor">
    <cofactor evidence="6">
        <name>Co(2+)</name>
        <dbReference type="ChEBI" id="CHEBI:48828"/>
    </cofactor>
    <cofactor evidence="6">
        <name>Zn(2+)</name>
        <dbReference type="ChEBI" id="CHEBI:29105"/>
    </cofactor>
    <cofactor evidence="6">
        <name>Mn(2+)</name>
        <dbReference type="ChEBI" id="CHEBI:29035"/>
    </cofactor>
    <cofactor evidence="6">
        <name>Fe(2+)</name>
        <dbReference type="ChEBI" id="CHEBI:29033"/>
    </cofactor>
    <text evidence="6">Binds 2 divalent metal cations per subunit. Has a high-affinity and a low affinity metal-binding site. The true nature of the physiological cofactor is under debate. The enzyme is active with cobalt, zinc, manganese or divalent iron ions. Most likely, methionine aminopeptidases function as mononuclear Fe(2+)-metalloproteases under physiological conditions, and the catalytically relevant metal-binding site has been assigned to the histidine-containing high-affinity site.</text>
</comment>
<feature type="domain" description="Peptidase M24" evidence="8">
    <location>
        <begin position="12"/>
        <end position="239"/>
    </location>
</feature>
<dbReference type="AlphaFoldDB" id="A0A1I2GX71"/>
<keyword evidence="5 6" id="KW-0378">Hydrolase</keyword>
<dbReference type="EC" id="3.4.11.18" evidence="6 7"/>
<dbReference type="SUPFAM" id="SSF55920">
    <property type="entry name" value="Creatinase/aminopeptidase"/>
    <property type="match status" value="1"/>
</dbReference>
<evidence type="ECO:0000313" key="9">
    <source>
        <dbReference type="EMBL" id="SFF21753.1"/>
    </source>
</evidence>
<dbReference type="InterPro" id="IPR036005">
    <property type="entry name" value="Creatinase/aminopeptidase-like"/>
</dbReference>
<dbReference type="PRINTS" id="PR00599">
    <property type="entry name" value="MAPEPTIDASE"/>
</dbReference>
<dbReference type="GO" id="GO:0046872">
    <property type="term" value="F:metal ion binding"/>
    <property type="evidence" value="ECO:0007669"/>
    <property type="project" value="UniProtKB-UniRule"/>
</dbReference>
<dbReference type="RefSeq" id="WP_091189768.1">
    <property type="nucleotide sequence ID" value="NZ_FOMT01000006.1"/>
</dbReference>
<dbReference type="GO" id="GO:0006508">
    <property type="term" value="P:proteolysis"/>
    <property type="evidence" value="ECO:0007669"/>
    <property type="project" value="UniProtKB-KW"/>
</dbReference>
<feature type="binding site" evidence="6">
    <location>
        <position position="232"/>
    </location>
    <ligand>
        <name>a divalent metal cation</name>
        <dbReference type="ChEBI" id="CHEBI:60240"/>
        <label>1</label>
    </ligand>
</feature>
<dbReference type="Pfam" id="PF00557">
    <property type="entry name" value="Peptidase_M24"/>
    <property type="match status" value="1"/>
</dbReference>
<comment type="function">
    <text evidence="1 6">Removes the N-terminal methionine from nascent proteins. The N-terminal methionine is often cleaved when the second residue in the primary sequence is small and uncharged (Met-Ala-, Cys, Gly, Pro, Ser, Thr, or Val). Requires deformylation of the N(alpha)-formylated initiator methionine before it can be hydrolyzed.</text>
</comment>
<dbReference type="Proteomes" id="UP000198855">
    <property type="component" value="Unassembled WGS sequence"/>
</dbReference>
<evidence type="ECO:0000256" key="5">
    <source>
        <dbReference type="ARBA" id="ARBA00022801"/>
    </source>
</evidence>
<reference evidence="10" key="1">
    <citation type="submission" date="2016-10" db="EMBL/GenBank/DDBJ databases">
        <authorList>
            <person name="Varghese N."/>
            <person name="Submissions S."/>
        </authorList>
    </citation>
    <scope>NUCLEOTIDE SEQUENCE [LARGE SCALE GENOMIC DNA]</scope>
    <source>
        <strain evidence="10">CGMCC 1.10784</strain>
    </source>
</reference>
<proteinExistence type="inferred from homology"/>
<evidence type="ECO:0000259" key="8">
    <source>
        <dbReference type="Pfam" id="PF00557"/>
    </source>
</evidence>
<feature type="binding site" evidence="6">
    <location>
        <position position="94"/>
    </location>
    <ligand>
        <name>a divalent metal cation</name>
        <dbReference type="ChEBI" id="CHEBI:60240"/>
        <label>1</label>
    </ligand>
</feature>
<sequence length="248" mass="27467">MIIIKTEAEINRMHEAGKILAEIHRQIAKLIAPGITTHEIDQFAEKLMKQYGATPEQKGYKGYQYATCASINDVICHGFPKKEKLKDGDIVTIDMVVNLNGWLADSAWSYAVGSVSEEADRLLRVTKESLYKGIEQAVAGNRIGDVSHAVQAYAEAEGFSVVRDFIGHGIGQEMHEDPQVPHYGPPNKGPRIKEGMVFTIEPMLNVGTYQMKIDQDGWTARTRDGKLSAQYEHTIAITANGPIILTEQ</sequence>
<dbReference type="InterPro" id="IPR001714">
    <property type="entry name" value="Pept_M24_MAP"/>
</dbReference>
<feature type="binding site" evidence="6">
    <location>
        <position position="232"/>
    </location>
    <ligand>
        <name>a divalent metal cation</name>
        <dbReference type="ChEBI" id="CHEBI:60240"/>
        <label>2</label>
        <note>catalytic</note>
    </ligand>
</feature>
<comment type="subunit">
    <text evidence="6">Monomer.</text>
</comment>
<feature type="binding site" evidence="6">
    <location>
        <position position="168"/>
    </location>
    <ligand>
        <name>a divalent metal cation</name>
        <dbReference type="ChEBI" id="CHEBI:60240"/>
        <label>2</label>
        <note>catalytic</note>
    </ligand>
</feature>
<dbReference type="PANTHER" id="PTHR43330">
    <property type="entry name" value="METHIONINE AMINOPEPTIDASE"/>
    <property type="match status" value="1"/>
</dbReference>
<keyword evidence="3 6" id="KW-0645">Protease</keyword>
<dbReference type="PANTHER" id="PTHR43330:SF17">
    <property type="entry name" value="METHIONINE AMINOPEPTIDASE"/>
    <property type="match status" value="1"/>
</dbReference>
<protein>
    <recommendedName>
        <fullName evidence="6 7">Methionine aminopeptidase</fullName>
        <shortName evidence="6">MAP</shortName>
        <shortName evidence="6">MetAP</shortName>
        <ecNumber evidence="6 7">3.4.11.18</ecNumber>
    </recommendedName>
    <alternativeName>
        <fullName evidence="6">Peptidase M</fullName>
    </alternativeName>
</protein>
<dbReference type="GO" id="GO:0070006">
    <property type="term" value="F:metalloaminopeptidase activity"/>
    <property type="evidence" value="ECO:0007669"/>
    <property type="project" value="UniProtKB-UniRule"/>
</dbReference>
<evidence type="ECO:0000256" key="7">
    <source>
        <dbReference type="RuleBase" id="RU003653"/>
    </source>
</evidence>
<feature type="binding site" evidence="6">
    <location>
        <position position="77"/>
    </location>
    <ligand>
        <name>substrate</name>
    </ligand>
</feature>
<feature type="binding site" evidence="6">
    <location>
        <position position="105"/>
    </location>
    <ligand>
        <name>a divalent metal cation</name>
        <dbReference type="ChEBI" id="CHEBI:60240"/>
        <label>1</label>
    </ligand>
</feature>
<accession>A0A1I2GX71</accession>
<evidence type="ECO:0000313" key="10">
    <source>
        <dbReference type="Proteomes" id="UP000198855"/>
    </source>
</evidence>
<organism evidence="9 10">
    <name type="scientific">Paenibacillus catalpae</name>
    <dbReference type="NCBI Taxonomy" id="1045775"/>
    <lineage>
        <taxon>Bacteria</taxon>
        <taxon>Bacillati</taxon>
        <taxon>Bacillota</taxon>
        <taxon>Bacilli</taxon>
        <taxon>Bacillales</taxon>
        <taxon>Paenibacillaceae</taxon>
        <taxon>Paenibacillus</taxon>
    </lineage>
</organism>
<dbReference type="NCBIfam" id="TIGR00500">
    <property type="entry name" value="met_pdase_I"/>
    <property type="match status" value="1"/>
</dbReference>
<dbReference type="GO" id="GO:0004239">
    <property type="term" value="F:initiator methionyl aminopeptidase activity"/>
    <property type="evidence" value="ECO:0007669"/>
    <property type="project" value="UniProtKB-UniRule"/>
</dbReference>
<evidence type="ECO:0000256" key="3">
    <source>
        <dbReference type="ARBA" id="ARBA00022670"/>
    </source>
</evidence>
<comment type="catalytic activity">
    <reaction evidence="6 7">
        <text>Release of N-terminal amino acids, preferentially methionine, from peptides and arylamides.</text>
        <dbReference type="EC" id="3.4.11.18"/>
    </reaction>
</comment>
<evidence type="ECO:0000256" key="1">
    <source>
        <dbReference type="ARBA" id="ARBA00002521"/>
    </source>
</evidence>
<gene>
    <name evidence="6" type="primary">map</name>
    <name evidence="9" type="ORF">SAMN05216378_5514</name>
</gene>
<keyword evidence="4 6" id="KW-0479">Metal-binding</keyword>